<dbReference type="Gramene" id="TuG1812G0600002379.01.T01">
    <property type="protein sequence ID" value="TuG1812G0600002379.01.T01"/>
    <property type="gene ID" value="TuG1812G0600002379.01"/>
</dbReference>
<proteinExistence type="predicted"/>
<dbReference type="Proteomes" id="UP000015106">
    <property type="component" value="Chromosome 6"/>
</dbReference>
<evidence type="ECO:0000313" key="2">
    <source>
        <dbReference type="Proteomes" id="UP000015106"/>
    </source>
</evidence>
<name>A0A8R7QTN4_TRIUA</name>
<accession>A0A8R7QTN4</accession>
<dbReference type="EnsemblPlants" id="TuG1812G0600002379.01.T01">
    <property type="protein sequence ID" value="TuG1812G0600002379.01.T01"/>
    <property type="gene ID" value="TuG1812G0600002379.01"/>
</dbReference>
<protein>
    <submittedName>
        <fullName evidence="1">Uncharacterized protein</fullName>
    </submittedName>
</protein>
<sequence>MDALFMLYEKMICSISDNELIQLEGKIKKRHGEEEKWKKAINYAPTGSSSPGYYRAGSF</sequence>
<reference evidence="2" key="1">
    <citation type="journal article" date="2013" name="Nature">
        <title>Draft genome of the wheat A-genome progenitor Triticum urartu.</title>
        <authorList>
            <person name="Ling H.Q."/>
            <person name="Zhao S."/>
            <person name="Liu D."/>
            <person name="Wang J."/>
            <person name="Sun H."/>
            <person name="Zhang C."/>
            <person name="Fan H."/>
            <person name="Li D."/>
            <person name="Dong L."/>
            <person name="Tao Y."/>
            <person name="Gao C."/>
            <person name="Wu H."/>
            <person name="Li Y."/>
            <person name="Cui Y."/>
            <person name="Guo X."/>
            <person name="Zheng S."/>
            <person name="Wang B."/>
            <person name="Yu K."/>
            <person name="Liang Q."/>
            <person name="Yang W."/>
            <person name="Lou X."/>
            <person name="Chen J."/>
            <person name="Feng M."/>
            <person name="Jian J."/>
            <person name="Zhang X."/>
            <person name="Luo G."/>
            <person name="Jiang Y."/>
            <person name="Liu J."/>
            <person name="Wang Z."/>
            <person name="Sha Y."/>
            <person name="Zhang B."/>
            <person name="Wu H."/>
            <person name="Tang D."/>
            <person name="Shen Q."/>
            <person name="Xue P."/>
            <person name="Zou S."/>
            <person name="Wang X."/>
            <person name="Liu X."/>
            <person name="Wang F."/>
            <person name="Yang Y."/>
            <person name="An X."/>
            <person name="Dong Z."/>
            <person name="Zhang K."/>
            <person name="Zhang X."/>
            <person name="Luo M.C."/>
            <person name="Dvorak J."/>
            <person name="Tong Y."/>
            <person name="Wang J."/>
            <person name="Yang H."/>
            <person name="Li Z."/>
            <person name="Wang D."/>
            <person name="Zhang A."/>
            <person name="Wang J."/>
        </authorList>
    </citation>
    <scope>NUCLEOTIDE SEQUENCE</scope>
    <source>
        <strain evidence="2">cv. G1812</strain>
    </source>
</reference>
<dbReference type="AlphaFoldDB" id="A0A8R7QTN4"/>
<reference evidence="1" key="2">
    <citation type="submission" date="2018-03" db="EMBL/GenBank/DDBJ databases">
        <title>The Triticum urartu genome reveals the dynamic nature of wheat genome evolution.</title>
        <authorList>
            <person name="Ling H."/>
            <person name="Ma B."/>
            <person name="Shi X."/>
            <person name="Liu H."/>
            <person name="Dong L."/>
            <person name="Sun H."/>
            <person name="Cao Y."/>
            <person name="Gao Q."/>
            <person name="Zheng S."/>
            <person name="Li Y."/>
            <person name="Yu Y."/>
            <person name="Du H."/>
            <person name="Qi M."/>
            <person name="Li Y."/>
            <person name="Yu H."/>
            <person name="Cui Y."/>
            <person name="Wang N."/>
            <person name="Chen C."/>
            <person name="Wu H."/>
            <person name="Zhao Y."/>
            <person name="Zhang J."/>
            <person name="Li Y."/>
            <person name="Zhou W."/>
            <person name="Zhang B."/>
            <person name="Hu W."/>
            <person name="Eijk M."/>
            <person name="Tang J."/>
            <person name="Witsenboer H."/>
            <person name="Zhao S."/>
            <person name="Li Z."/>
            <person name="Zhang A."/>
            <person name="Wang D."/>
            <person name="Liang C."/>
        </authorList>
    </citation>
    <scope>NUCLEOTIDE SEQUENCE [LARGE SCALE GENOMIC DNA]</scope>
    <source>
        <strain evidence="1">cv. G1812</strain>
    </source>
</reference>
<reference evidence="1" key="3">
    <citation type="submission" date="2022-06" db="UniProtKB">
        <authorList>
            <consortium name="EnsemblPlants"/>
        </authorList>
    </citation>
    <scope>IDENTIFICATION</scope>
</reference>
<evidence type="ECO:0000313" key="1">
    <source>
        <dbReference type="EnsemblPlants" id="TuG1812G0600002379.01.T01"/>
    </source>
</evidence>
<organism evidence="1 2">
    <name type="scientific">Triticum urartu</name>
    <name type="common">Red wild einkorn</name>
    <name type="synonym">Crithodium urartu</name>
    <dbReference type="NCBI Taxonomy" id="4572"/>
    <lineage>
        <taxon>Eukaryota</taxon>
        <taxon>Viridiplantae</taxon>
        <taxon>Streptophyta</taxon>
        <taxon>Embryophyta</taxon>
        <taxon>Tracheophyta</taxon>
        <taxon>Spermatophyta</taxon>
        <taxon>Magnoliopsida</taxon>
        <taxon>Liliopsida</taxon>
        <taxon>Poales</taxon>
        <taxon>Poaceae</taxon>
        <taxon>BOP clade</taxon>
        <taxon>Pooideae</taxon>
        <taxon>Triticodae</taxon>
        <taxon>Triticeae</taxon>
        <taxon>Triticinae</taxon>
        <taxon>Triticum</taxon>
    </lineage>
</organism>
<keyword evidence="2" id="KW-1185">Reference proteome</keyword>